<sequence length="102" mass="10583">MKLRTKTTSLRAAFSLVPSATATSGNGTRPAEYAAGCVRVCLSDDVLQISDCPQSGQRLPDGMLGKAAARIGEQHRSGPWGGPAVCSSLARLPLTPRSSRAS</sequence>
<proteinExistence type="predicted"/>
<organism evidence="2 3">
    <name type="scientific">Streptomyces xanthophaeus</name>
    <dbReference type="NCBI Taxonomy" id="67385"/>
    <lineage>
        <taxon>Bacteria</taxon>
        <taxon>Bacillati</taxon>
        <taxon>Actinomycetota</taxon>
        <taxon>Actinomycetes</taxon>
        <taxon>Kitasatosporales</taxon>
        <taxon>Streptomycetaceae</taxon>
        <taxon>Streptomyces</taxon>
    </lineage>
</organism>
<dbReference type="Proteomes" id="UP000600026">
    <property type="component" value="Unassembled WGS sequence"/>
</dbReference>
<evidence type="ECO:0000313" key="2">
    <source>
        <dbReference type="EMBL" id="GHI84886.1"/>
    </source>
</evidence>
<comment type="caution">
    <text evidence="2">The sequence shown here is derived from an EMBL/GenBank/DDBJ whole genome shotgun (WGS) entry which is preliminary data.</text>
</comment>
<feature type="chain" id="PRO_5039664886" evidence="1">
    <location>
        <begin position="23"/>
        <end position="102"/>
    </location>
</feature>
<dbReference type="AlphaFoldDB" id="A0A919GUQ1"/>
<keyword evidence="1" id="KW-0732">Signal</keyword>
<protein>
    <submittedName>
        <fullName evidence="2">Uncharacterized protein</fullName>
    </submittedName>
</protein>
<evidence type="ECO:0000313" key="3">
    <source>
        <dbReference type="Proteomes" id="UP000600026"/>
    </source>
</evidence>
<reference evidence="2" key="1">
    <citation type="submission" date="2020-09" db="EMBL/GenBank/DDBJ databases">
        <title>Whole genome shotgun sequence of Streptomyces xanthophaeus NBRC 12829.</title>
        <authorList>
            <person name="Komaki H."/>
            <person name="Tamura T."/>
        </authorList>
    </citation>
    <scope>NUCLEOTIDE SEQUENCE</scope>
    <source>
        <strain evidence="2">NBRC 12829</strain>
    </source>
</reference>
<dbReference type="EMBL" id="BNEE01000006">
    <property type="protein sequence ID" value="GHI84886.1"/>
    <property type="molecule type" value="Genomic_DNA"/>
</dbReference>
<evidence type="ECO:0000256" key="1">
    <source>
        <dbReference type="SAM" id="SignalP"/>
    </source>
</evidence>
<gene>
    <name evidence="2" type="ORF">Sxan_22500</name>
</gene>
<keyword evidence="3" id="KW-1185">Reference proteome</keyword>
<feature type="signal peptide" evidence="1">
    <location>
        <begin position="1"/>
        <end position="22"/>
    </location>
</feature>
<accession>A0A919GUQ1</accession>
<name>A0A919GUQ1_9ACTN</name>